<organism evidence="3 4">
    <name type="scientific">Pseudoduganella plicata</name>
    <dbReference type="NCBI Taxonomy" id="321984"/>
    <lineage>
        <taxon>Bacteria</taxon>
        <taxon>Pseudomonadati</taxon>
        <taxon>Pseudomonadota</taxon>
        <taxon>Betaproteobacteria</taxon>
        <taxon>Burkholderiales</taxon>
        <taxon>Oxalobacteraceae</taxon>
        <taxon>Telluria group</taxon>
        <taxon>Pseudoduganella</taxon>
    </lineage>
</organism>
<accession>A0ABX5SEY0</accession>
<name>A0ABX5SEY0_9BURK</name>
<dbReference type="Pfam" id="PF07589">
    <property type="entry name" value="PEP-CTERM"/>
    <property type="match status" value="2"/>
</dbReference>
<sequence length="476" mass="50790">MVVHSKGVEMPSILRIALILMLSWVGLVQAQTMSVTTRTSGVLFDSFMPALFADATLADGAAYTLNVTSTFSVPASLPHGPLDTDIEGAAIDVTFGVGGKSYHFSGTGLLSLFYLPGQNWSPRDFFSGAAVLPMPGLENSTLSFTHGFKLPSIYYPAAGGLDPVTLNNPFTTEREITIFMRDSDGLLTGRISGVPTSLYYEITAPAPAQVTSPVPEPAAWMLLMLGLAVLAAPAILRSGRLRLARRPIRRAISSTATVVLSTVCLAAAAAPVTINTSSSGILYNSTMPQVFGDTPFVDGSAYELSFQTTFDAVPFVGEQSEQINAGSAEIVATFTHAGITHQLSGTGKTSIFFARDTGFDHDRTFISIGASFNYEPIANTRIIFVHNFELPSAFYPAEHVLDTVDIDTRLTTKHEAVITLLTLDQGRQLGRIYGIPTSLQYTISPVPEPATWSMLLVGAALTAAAVRRRRGAALQG</sequence>
<evidence type="ECO:0000259" key="2">
    <source>
        <dbReference type="Pfam" id="PF07589"/>
    </source>
</evidence>
<dbReference type="Proteomes" id="UP000294359">
    <property type="component" value="Chromosome"/>
</dbReference>
<feature type="domain" description="Ice-binding protein C-terminal" evidence="2">
    <location>
        <begin position="445"/>
        <end position="469"/>
    </location>
</feature>
<feature type="transmembrane region" description="Helical" evidence="1">
    <location>
        <begin position="256"/>
        <end position="274"/>
    </location>
</feature>
<evidence type="ECO:0000313" key="4">
    <source>
        <dbReference type="Proteomes" id="UP000294359"/>
    </source>
</evidence>
<gene>
    <name evidence="3" type="ORF">E1742_24495</name>
</gene>
<reference evidence="3 4" key="1">
    <citation type="submission" date="2019-03" db="EMBL/GenBank/DDBJ databases">
        <title>Draft Genome Sequences of Six Type Strains of the Genus Massilia.</title>
        <authorList>
            <person name="Miess H."/>
            <person name="Frediansyhah A."/>
            <person name="Gross H."/>
        </authorList>
    </citation>
    <scope>NUCLEOTIDE SEQUENCE [LARGE SCALE GENOMIC DNA]</scope>
    <source>
        <strain evidence="3 4">DSM 17505</strain>
    </source>
</reference>
<keyword evidence="1" id="KW-0812">Transmembrane</keyword>
<feature type="domain" description="Ice-binding protein C-terminal" evidence="2">
    <location>
        <begin position="213"/>
        <end position="231"/>
    </location>
</feature>
<keyword evidence="4" id="KW-1185">Reference proteome</keyword>
<proteinExistence type="predicted"/>
<feature type="transmembrane region" description="Helical" evidence="1">
    <location>
        <begin position="218"/>
        <end position="236"/>
    </location>
</feature>
<dbReference type="InterPro" id="IPR013424">
    <property type="entry name" value="Ice-binding_C"/>
</dbReference>
<keyword evidence="1" id="KW-0472">Membrane</keyword>
<dbReference type="EMBL" id="CP038026">
    <property type="protein sequence ID" value="QBQ38956.1"/>
    <property type="molecule type" value="Genomic_DNA"/>
</dbReference>
<protein>
    <submittedName>
        <fullName evidence="3">PEP-CTERM sorting domain-containing protein</fullName>
    </submittedName>
</protein>
<dbReference type="NCBIfam" id="TIGR02595">
    <property type="entry name" value="PEP_CTERM"/>
    <property type="match status" value="1"/>
</dbReference>
<keyword evidence="1" id="KW-1133">Transmembrane helix</keyword>
<evidence type="ECO:0000313" key="3">
    <source>
        <dbReference type="EMBL" id="QBQ38956.1"/>
    </source>
</evidence>
<evidence type="ECO:0000256" key="1">
    <source>
        <dbReference type="SAM" id="Phobius"/>
    </source>
</evidence>